<evidence type="ECO:0000256" key="1">
    <source>
        <dbReference type="ARBA" id="ARBA00004370"/>
    </source>
</evidence>
<keyword evidence="4 6" id="KW-0472">Membrane</keyword>
<feature type="region of interest" description="Disordered" evidence="5">
    <location>
        <begin position="354"/>
        <end position="438"/>
    </location>
</feature>
<protein>
    <recommendedName>
        <fullName evidence="7">Fatty acid hydroxylase domain-containing protein</fullName>
    </recommendedName>
</protein>
<feature type="compositionally biased region" description="Basic residues" evidence="5">
    <location>
        <begin position="426"/>
        <end position="438"/>
    </location>
</feature>
<proteinExistence type="predicted"/>
<evidence type="ECO:0000256" key="5">
    <source>
        <dbReference type="SAM" id="MobiDB-lite"/>
    </source>
</evidence>
<evidence type="ECO:0000313" key="8">
    <source>
        <dbReference type="EMBL" id="KAL1585228.1"/>
    </source>
</evidence>
<keyword evidence="9" id="KW-1185">Reference proteome</keyword>
<organism evidence="8 9">
    <name type="scientific">Cladosporium halotolerans</name>
    <dbReference type="NCBI Taxonomy" id="1052096"/>
    <lineage>
        <taxon>Eukaryota</taxon>
        <taxon>Fungi</taxon>
        <taxon>Dikarya</taxon>
        <taxon>Ascomycota</taxon>
        <taxon>Pezizomycotina</taxon>
        <taxon>Dothideomycetes</taxon>
        <taxon>Dothideomycetidae</taxon>
        <taxon>Cladosporiales</taxon>
        <taxon>Cladosporiaceae</taxon>
        <taxon>Cladosporium</taxon>
    </lineage>
</organism>
<dbReference type="AlphaFoldDB" id="A0AB34KPS1"/>
<dbReference type="GO" id="GO:0008610">
    <property type="term" value="P:lipid biosynthetic process"/>
    <property type="evidence" value="ECO:0007669"/>
    <property type="project" value="InterPro"/>
</dbReference>
<feature type="transmembrane region" description="Helical" evidence="6">
    <location>
        <begin position="98"/>
        <end position="122"/>
    </location>
</feature>
<dbReference type="GO" id="GO:0005506">
    <property type="term" value="F:iron ion binding"/>
    <property type="evidence" value="ECO:0007669"/>
    <property type="project" value="InterPro"/>
</dbReference>
<gene>
    <name evidence="8" type="ORF">WHR41_05860</name>
</gene>
<dbReference type="GO" id="GO:0016491">
    <property type="term" value="F:oxidoreductase activity"/>
    <property type="evidence" value="ECO:0007669"/>
    <property type="project" value="InterPro"/>
</dbReference>
<evidence type="ECO:0000256" key="3">
    <source>
        <dbReference type="ARBA" id="ARBA00022989"/>
    </source>
</evidence>
<comment type="caution">
    <text evidence="8">The sequence shown here is derived from an EMBL/GenBank/DDBJ whole genome shotgun (WGS) entry which is preliminary data.</text>
</comment>
<keyword evidence="2 6" id="KW-0812">Transmembrane</keyword>
<dbReference type="Pfam" id="PF04116">
    <property type="entry name" value="FA_hydroxylase"/>
    <property type="match status" value="1"/>
</dbReference>
<name>A0AB34KPS1_9PEZI</name>
<dbReference type="PANTHER" id="PTHR11863">
    <property type="entry name" value="STEROL DESATURASE"/>
    <property type="match status" value="1"/>
</dbReference>
<feature type="compositionally biased region" description="Basic and acidic residues" evidence="5">
    <location>
        <begin position="399"/>
        <end position="420"/>
    </location>
</feature>
<dbReference type="InterPro" id="IPR050307">
    <property type="entry name" value="Sterol_Desaturase_Related"/>
</dbReference>
<dbReference type="InterPro" id="IPR006694">
    <property type="entry name" value="Fatty_acid_hydroxylase"/>
</dbReference>
<evidence type="ECO:0000259" key="7">
    <source>
        <dbReference type="Pfam" id="PF04116"/>
    </source>
</evidence>
<evidence type="ECO:0000313" key="9">
    <source>
        <dbReference type="Proteomes" id="UP000803884"/>
    </source>
</evidence>
<feature type="domain" description="Fatty acid hydroxylase" evidence="7">
    <location>
        <begin position="197"/>
        <end position="331"/>
    </location>
</feature>
<evidence type="ECO:0000256" key="4">
    <source>
        <dbReference type="ARBA" id="ARBA00023136"/>
    </source>
</evidence>
<dbReference type="GO" id="GO:0016020">
    <property type="term" value="C:membrane"/>
    <property type="evidence" value="ECO:0007669"/>
    <property type="project" value="UniProtKB-SubCell"/>
</dbReference>
<sequence>MTSMLSAWQQAARDKLLWSYGYFQGRSIVLPRNFTELYALVISKLTSFAALPLPLLSFLALPIFGGTSTSFSLLVFYLSWSSLVFSHDPLSLEIYGTLAVRIIFFLLPALGFLAADIATPSLSKSAKAYGEKNLPLTVANGRLMKITGVAIFNVLLQVALQAVLEVLCTEFLHLRSILKVTVAVPLPWNLAKDILKGLALRGVLHYYIHRFLLHKYNIPLKTQHQRWQHSIQLPFSLVAAYDHPACFILSSFVPDFLPAYLFRYHVITWHLFVALTSLEKVFIYSGYAVLPSSIVLAGMARRTDAHFATASRKGQGFNFGHWGILDFVLGTSCQDTASVMDDLQDEAQKHRIEERATKAARGALDGVTEGRGSSGSEQEEEDEAPAGGDNYNDNEETAADDKDAQVKNESRASADARDEPAEQAPVKRRSGRRAPRKA</sequence>
<feature type="transmembrane region" description="Helical" evidence="6">
    <location>
        <begin position="53"/>
        <end position="78"/>
    </location>
</feature>
<accession>A0AB34KPS1</accession>
<dbReference type="RefSeq" id="XP_069228334.1">
    <property type="nucleotide sequence ID" value="XM_069374465.1"/>
</dbReference>
<dbReference type="GeneID" id="96007303"/>
<reference evidence="8 9" key="1">
    <citation type="journal article" date="2020" name="Microbiol. Resour. Announc.">
        <title>Draft Genome Sequence of a Cladosporium Species Isolated from the Mesophotic Ascidian Didemnum maculosum.</title>
        <authorList>
            <person name="Gioti A."/>
            <person name="Siaperas R."/>
            <person name="Nikolaivits E."/>
            <person name="Le Goff G."/>
            <person name="Ouazzani J."/>
            <person name="Kotoulas G."/>
            <person name="Topakas E."/>
        </authorList>
    </citation>
    <scope>NUCLEOTIDE SEQUENCE [LARGE SCALE GENOMIC DNA]</scope>
    <source>
        <strain evidence="8 9">TM138-S3</strain>
    </source>
</reference>
<keyword evidence="3 6" id="KW-1133">Transmembrane helix</keyword>
<evidence type="ECO:0000256" key="6">
    <source>
        <dbReference type="SAM" id="Phobius"/>
    </source>
</evidence>
<dbReference type="EMBL" id="JAAQHG020000020">
    <property type="protein sequence ID" value="KAL1585228.1"/>
    <property type="molecule type" value="Genomic_DNA"/>
</dbReference>
<comment type="subcellular location">
    <subcellularLocation>
        <location evidence="1">Membrane</location>
    </subcellularLocation>
</comment>
<dbReference type="Proteomes" id="UP000803884">
    <property type="component" value="Unassembled WGS sequence"/>
</dbReference>
<evidence type="ECO:0000256" key="2">
    <source>
        <dbReference type="ARBA" id="ARBA00022692"/>
    </source>
</evidence>